<keyword evidence="3" id="KW-1185">Reference proteome</keyword>
<dbReference type="InterPro" id="IPR010982">
    <property type="entry name" value="Lambda_DNA-bd_dom_sf"/>
</dbReference>
<dbReference type="AlphaFoldDB" id="A0A7W8H8Z8"/>
<dbReference type="PROSITE" id="PS50943">
    <property type="entry name" value="HTH_CROC1"/>
    <property type="match status" value="1"/>
</dbReference>
<feature type="domain" description="HTH cro/C1-type" evidence="1">
    <location>
        <begin position="11"/>
        <end position="65"/>
    </location>
</feature>
<accession>A0A7W8H8Z8</accession>
<comment type="caution">
    <text evidence="2">The sequence shown here is derived from an EMBL/GenBank/DDBJ whole genome shotgun (WGS) entry which is preliminary data.</text>
</comment>
<dbReference type="Proteomes" id="UP000543642">
    <property type="component" value="Unassembled WGS sequence"/>
</dbReference>
<proteinExistence type="predicted"/>
<sequence>MNDFEFTGRIIKEAREAKGWTQLQLADALDVDIRTVRRLEDGTSKHGTEIFLKCVVTLRLSADICIYAPRDETGLLMHRLYQEMLQLTPQQIERVYKSALHIREWYDQHPEIETWEDYIRYMGKSDEEQEV</sequence>
<dbReference type="Pfam" id="PF01381">
    <property type="entry name" value="HTH_3"/>
    <property type="match status" value="1"/>
</dbReference>
<dbReference type="SMART" id="SM00530">
    <property type="entry name" value="HTH_XRE"/>
    <property type="match status" value="1"/>
</dbReference>
<evidence type="ECO:0000313" key="2">
    <source>
        <dbReference type="EMBL" id="MBB5263718.1"/>
    </source>
</evidence>
<dbReference type="Gene3D" id="1.10.260.40">
    <property type="entry name" value="lambda repressor-like DNA-binding domains"/>
    <property type="match status" value="1"/>
</dbReference>
<evidence type="ECO:0000313" key="3">
    <source>
        <dbReference type="Proteomes" id="UP000543642"/>
    </source>
</evidence>
<dbReference type="RefSeq" id="WP_183771779.1">
    <property type="nucleotide sequence ID" value="NZ_JACHFW010000002.1"/>
</dbReference>
<protein>
    <submittedName>
        <fullName evidence="2">Transcriptional regulator with XRE-family HTH domain</fullName>
    </submittedName>
</protein>
<dbReference type="InterPro" id="IPR001387">
    <property type="entry name" value="Cro/C1-type_HTH"/>
</dbReference>
<gene>
    <name evidence="2" type="ORF">HNP82_000816</name>
</gene>
<name>A0A7W8H8Z8_9FIRM</name>
<dbReference type="CDD" id="cd00093">
    <property type="entry name" value="HTH_XRE"/>
    <property type="match status" value="1"/>
</dbReference>
<evidence type="ECO:0000259" key="1">
    <source>
        <dbReference type="PROSITE" id="PS50943"/>
    </source>
</evidence>
<dbReference type="GO" id="GO:0003677">
    <property type="term" value="F:DNA binding"/>
    <property type="evidence" value="ECO:0007669"/>
    <property type="project" value="InterPro"/>
</dbReference>
<dbReference type="SUPFAM" id="SSF47413">
    <property type="entry name" value="lambda repressor-like DNA-binding domains"/>
    <property type="match status" value="1"/>
</dbReference>
<dbReference type="EMBL" id="JACHFW010000002">
    <property type="protein sequence ID" value="MBB5263718.1"/>
    <property type="molecule type" value="Genomic_DNA"/>
</dbReference>
<reference evidence="2 3" key="1">
    <citation type="submission" date="2020-08" db="EMBL/GenBank/DDBJ databases">
        <title>Genomic Encyclopedia of Type Strains, Phase IV (KMG-IV): sequencing the most valuable type-strain genomes for metagenomic binning, comparative biology and taxonomic classification.</title>
        <authorList>
            <person name="Goeker M."/>
        </authorList>
    </citation>
    <scope>NUCLEOTIDE SEQUENCE [LARGE SCALE GENOMIC DNA]</scope>
    <source>
        <strain evidence="2 3">DSM 106146</strain>
    </source>
</reference>
<organism evidence="2 3">
    <name type="scientific">Catenibacillus scindens</name>
    <dbReference type="NCBI Taxonomy" id="673271"/>
    <lineage>
        <taxon>Bacteria</taxon>
        <taxon>Bacillati</taxon>
        <taxon>Bacillota</taxon>
        <taxon>Clostridia</taxon>
        <taxon>Lachnospirales</taxon>
        <taxon>Lachnospiraceae</taxon>
        <taxon>Catenibacillus</taxon>
    </lineage>
</organism>